<dbReference type="EMBL" id="JAANQT010008563">
    <property type="protein sequence ID" value="KAG1281029.1"/>
    <property type="molecule type" value="Genomic_DNA"/>
</dbReference>
<feature type="region of interest" description="Disordered" evidence="1">
    <location>
        <begin position="57"/>
        <end position="149"/>
    </location>
</feature>
<reference evidence="2" key="1">
    <citation type="journal article" date="2020" name="Microb. Genom.">
        <title>Genetic diversity of clinical and environmental Mucorales isolates obtained from an investigation of mucormycosis cases among solid organ transplant recipients.</title>
        <authorList>
            <person name="Nguyen M.H."/>
            <person name="Kaul D."/>
            <person name="Muto C."/>
            <person name="Cheng S.J."/>
            <person name="Richter R.A."/>
            <person name="Bruno V.M."/>
            <person name="Liu G."/>
            <person name="Beyhan S."/>
            <person name="Sundermann A.J."/>
            <person name="Mounaud S."/>
            <person name="Pasculle A.W."/>
            <person name="Nierman W.C."/>
            <person name="Driscoll E."/>
            <person name="Cumbie R."/>
            <person name="Clancy C.J."/>
            <person name="Dupont C.L."/>
        </authorList>
    </citation>
    <scope>NUCLEOTIDE SEQUENCE</scope>
    <source>
        <strain evidence="2">GL11</strain>
    </source>
</reference>
<comment type="caution">
    <text evidence="2">The sequence shown here is derived from an EMBL/GenBank/DDBJ whole genome shotgun (WGS) entry which is preliminary data.</text>
</comment>
<sequence>MRSCTRMRRCRAPGYAQRAYTRCAAAQSCTRSHACPIRSSTLARRFSSQGFWLAQSSTARSKASSSAPSSSAARQAGKARSPATSARGWNARDDASNGTASYWNTPRSANTNSDQSWYRLPKNIRRKRSQRSPTITRHTGSSAAGVQAA</sequence>
<organism evidence="2 3">
    <name type="scientific">Rhizopus oryzae</name>
    <name type="common">Mucormycosis agent</name>
    <name type="synonym">Rhizopus arrhizus var. delemar</name>
    <dbReference type="NCBI Taxonomy" id="64495"/>
    <lineage>
        <taxon>Eukaryota</taxon>
        <taxon>Fungi</taxon>
        <taxon>Fungi incertae sedis</taxon>
        <taxon>Mucoromycota</taxon>
        <taxon>Mucoromycotina</taxon>
        <taxon>Mucoromycetes</taxon>
        <taxon>Mucorales</taxon>
        <taxon>Mucorineae</taxon>
        <taxon>Rhizopodaceae</taxon>
        <taxon>Rhizopus</taxon>
    </lineage>
</organism>
<keyword evidence="3" id="KW-1185">Reference proteome</keyword>
<evidence type="ECO:0000313" key="3">
    <source>
        <dbReference type="Proteomes" id="UP000716291"/>
    </source>
</evidence>
<accession>A0A9P6WTJ2</accession>
<dbReference type="Proteomes" id="UP000716291">
    <property type="component" value="Unassembled WGS sequence"/>
</dbReference>
<gene>
    <name evidence="2" type="ORF">G6F64_014490</name>
</gene>
<feature type="compositionally biased region" description="Polar residues" evidence="1">
    <location>
        <begin position="131"/>
        <end position="149"/>
    </location>
</feature>
<protein>
    <submittedName>
        <fullName evidence="2">Uncharacterized protein</fullName>
    </submittedName>
</protein>
<proteinExistence type="predicted"/>
<dbReference type="AlphaFoldDB" id="A0A9P6WTJ2"/>
<evidence type="ECO:0000256" key="1">
    <source>
        <dbReference type="SAM" id="MobiDB-lite"/>
    </source>
</evidence>
<evidence type="ECO:0000313" key="2">
    <source>
        <dbReference type="EMBL" id="KAG1281029.1"/>
    </source>
</evidence>
<feature type="compositionally biased region" description="Low complexity" evidence="1">
    <location>
        <begin position="57"/>
        <end position="76"/>
    </location>
</feature>
<name>A0A9P6WTJ2_RHIOR</name>
<feature type="compositionally biased region" description="Polar residues" evidence="1">
    <location>
        <begin position="96"/>
        <end position="116"/>
    </location>
</feature>